<keyword evidence="1" id="KW-0812">Transmembrane</keyword>
<reference evidence="3 4" key="1">
    <citation type="submission" date="2014-04" db="EMBL/GenBank/DDBJ databases">
        <authorList>
            <consortium name="DOE Joint Genome Institute"/>
            <person name="Kuo A."/>
            <person name="Martino E."/>
            <person name="Perotto S."/>
            <person name="Kohler A."/>
            <person name="Nagy L.G."/>
            <person name="Floudas D."/>
            <person name="Copeland A."/>
            <person name="Barry K.W."/>
            <person name="Cichocki N."/>
            <person name="Veneault-Fourrey C."/>
            <person name="LaButti K."/>
            <person name="Lindquist E.A."/>
            <person name="Lipzen A."/>
            <person name="Lundell T."/>
            <person name="Morin E."/>
            <person name="Murat C."/>
            <person name="Sun H."/>
            <person name="Tunlid A."/>
            <person name="Henrissat B."/>
            <person name="Grigoriev I.V."/>
            <person name="Hibbett D.S."/>
            <person name="Martin F."/>
            <person name="Nordberg H.P."/>
            <person name="Cantor M.N."/>
            <person name="Hua S.X."/>
        </authorList>
    </citation>
    <scope>NUCLEOTIDE SEQUENCE [LARGE SCALE GENOMIC DNA]</scope>
    <source>
        <strain evidence="3 4">Zn</strain>
    </source>
</reference>
<name>A0A0C3HA64_OIDMZ</name>
<keyword evidence="1" id="KW-0472">Membrane</keyword>
<evidence type="ECO:0000256" key="1">
    <source>
        <dbReference type="SAM" id="Phobius"/>
    </source>
</evidence>
<feature type="domain" description="DUF7136" evidence="2">
    <location>
        <begin position="39"/>
        <end position="245"/>
    </location>
</feature>
<gene>
    <name evidence="3" type="ORF">OIDMADRAFT_56406</name>
</gene>
<reference evidence="4" key="2">
    <citation type="submission" date="2015-01" db="EMBL/GenBank/DDBJ databases">
        <title>Evolutionary Origins and Diversification of the Mycorrhizal Mutualists.</title>
        <authorList>
            <consortium name="DOE Joint Genome Institute"/>
            <consortium name="Mycorrhizal Genomics Consortium"/>
            <person name="Kohler A."/>
            <person name="Kuo A."/>
            <person name="Nagy L.G."/>
            <person name="Floudas D."/>
            <person name="Copeland A."/>
            <person name="Barry K.W."/>
            <person name="Cichocki N."/>
            <person name="Veneault-Fourrey C."/>
            <person name="LaButti K."/>
            <person name="Lindquist E.A."/>
            <person name="Lipzen A."/>
            <person name="Lundell T."/>
            <person name="Morin E."/>
            <person name="Murat C."/>
            <person name="Riley R."/>
            <person name="Ohm R."/>
            <person name="Sun H."/>
            <person name="Tunlid A."/>
            <person name="Henrissat B."/>
            <person name="Grigoriev I.V."/>
            <person name="Hibbett D.S."/>
            <person name="Martin F."/>
        </authorList>
    </citation>
    <scope>NUCLEOTIDE SEQUENCE [LARGE SCALE GENOMIC DNA]</scope>
    <source>
        <strain evidence="4">Zn</strain>
    </source>
</reference>
<dbReference type="EMBL" id="KN832879">
    <property type="protein sequence ID" value="KIM99251.1"/>
    <property type="molecule type" value="Genomic_DNA"/>
</dbReference>
<dbReference type="Pfam" id="PF23584">
    <property type="entry name" value="DUF7136"/>
    <property type="match status" value="1"/>
</dbReference>
<evidence type="ECO:0000259" key="2">
    <source>
        <dbReference type="Pfam" id="PF23584"/>
    </source>
</evidence>
<proteinExistence type="predicted"/>
<dbReference type="HOGENOM" id="CLU_990806_0_0_1"/>
<evidence type="ECO:0000313" key="4">
    <source>
        <dbReference type="Proteomes" id="UP000054321"/>
    </source>
</evidence>
<dbReference type="OrthoDB" id="4490227at2759"/>
<dbReference type="InterPro" id="IPR055560">
    <property type="entry name" value="DUF7136"/>
</dbReference>
<dbReference type="Proteomes" id="UP000054321">
    <property type="component" value="Unassembled WGS sequence"/>
</dbReference>
<accession>A0A0C3HA64</accession>
<evidence type="ECO:0000313" key="3">
    <source>
        <dbReference type="EMBL" id="KIM99251.1"/>
    </source>
</evidence>
<dbReference type="AlphaFoldDB" id="A0A0C3HA64"/>
<organism evidence="3 4">
    <name type="scientific">Oidiodendron maius (strain Zn)</name>
    <dbReference type="NCBI Taxonomy" id="913774"/>
    <lineage>
        <taxon>Eukaryota</taxon>
        <taxon>Fungi</taxon>
        <taxon>Dikarya</taxon>
        <taxon>Ascomycota</taxon>
        <taxon>Pezizomycotina</taxon>
        <taxon>Leotiomycetes</taxon>
        <taxon>Leotiomycetes incertae sedis</taxon>
        <taxon>Myxotrichaceae</taxon>
        <taxon>Oidiodendron</taxon>
    </lineage>
</organism>
<protein>
    <recommendedName>
        <fullName evidence="2">DUF7136 domain-containing protein</fullName>
    </recommendedName>
</protein>
<keyword evidence="4" id="KW-1185">Reference proteome</keyword>
<sequence length="297" mass="31331">MIRALRSIIAVALAGITSITLAYGTSTASSTVRSPASIPSSIEVDVIFPIHNATYNITKSLPIVFALQNLTTAAALGPFTFIWDIMPWGNVGEDQEPGGVLNDVWRTTFTTANTTTEPYILINQTNVQNWEFGPYYPYGSVYGLQWYILWDAPIEPCNSNPPDVYGKLFFNININSPEPNLGNLIGQCPQLGGAYEINTIAKNSSCSVVVSSSSSNDSCAVTIDQAVVGNISSAVQSLITASAAASSASAASASAALASATSIYSPAQHNIAVSYDVPLLFVLVATFLGSLQMAISL</sequence>
<feature type="transmembrane region" description="Helical" evidence="1">
    <location>
        <begin position="277"/>
        <end position="295"/>
    </location>
</feature>
<dbReference type="InParanoid" id="A0A0C3HA64"/>
<keyword evidence="1" id="KW-1133">Transmembrane helix</keyword>